<keyword evidence="3" id="KW-1185">Reference proteome</keyword>
<dbReference type="RefSeq" id="WP_068747749.1">
    <property type="nucleotide sequence ID" value="NZ_LOHZ01000022.1"/>
</dbReference>
<keyword evidence="1" id="KW-0175">Coiled coil</keyword>
<organism evidence="2 3">
    <name type="scientific">Thermovenabulum gondwanense</name>
    <dbReference type="NCBI Taxonomy" id="520767"/>
    <lineage>
        <taxon>Bacteria</taxon>
        <taxon>Bacillati</taxon>
        <taxon>Bacillota</taxon>
        <taxon>Clostridia</taxon>
        <taxon>Thermosediminibacterales</taxon>
        <taxon>Thermosediminibacteraceae</taxon>
        <taxon>Thermovenabulum</taxon>
    </lineage>
</organism>
<comment type="caution">
    <text evidence="2">The sequence shown here is derived from an EMBL/GenBank/DDBJ whole genome shotgun (WGS) entry which is preliminary data.</text>
</comment>
<sequence length="103" mass="11948">MSVIKKLFYGMGLAALAYMIMPDKMKKKVEPMVSKRMDEAKMLAEKGKNMLKKNFDEKKEDIMDKICGDEAPEKEEVDLKKEIEELKATVKALQNEIKESRIY</sequence>
<gene>
    <name evidence="2" type="ORF">ATZ99_05780</name>
</gene>
<reference evidence="2 3" key="1">
    <citation type="submission" date="2015-12" db="EMBL/GenBank/DDBJ databases">
        <title>Draft genome of Thermovenabulum gondwanense isolated from a red thermophilic microbial mat colonisisng an outflow channel of a bore well.</title>
        <authorList>
            <person name="Patel B.K."/>
        </authorList>
    </citation>
    <scope>NUCLEOTIDE SEQUENCE [LARGE SCALE GENOMIC DNA]</scope>
    <source>
        <strain evidence="2 3">R270</strain>
    </source>
</reference>
<evidence type="ECO:0000313" key="3">
    <source>
        <dbReference type="Proteomes" id="UP000075737"/>
    </source>
</evidence>
<evidence type="ECO:0000256" key="1">
    <source>
        <dbReference type="SAM" id="Coils"/>
    </source>
</evidence>
<evidence type="ECO:0000313" key="2">
    <source>
        <dbReference type="EMBL" id="KYO67292.1"/>
    </source>
</evidence>
<accession>A0A162MTF7</accession>
<dbReference type="AlphaFoldDB" id="A0A162MTF7"/>
<dbReference type="EMBL" id="LOHZ01000022">
    <property type="protein sequence ID" value="KYO67292.1"/>
    <property type="molecule type" value="Genomic_DNA"/>
</dbReference>
<feature type="coiled-coil region" evidence="1">
    <location>
        <begin position="76"/>
        <end position="103"/>
    </location>
</feature>
<dbReference type="OrthoDB" id="1727044at2"/>
<name>A0A162MTF7_9FIRM</name>
<dbReference type="STRING" id="520767.ATZ99_05780"/>
<dbReference type="Proteomes" id="UP000075737">
    <property type="component" value="Unassembled WGS sequence"/>
</dbReference>
<protein>
    <submittedName>
        <fullName evidence="2">Uncharacterized protein</fullName>
    </submittedName>
</protein>
<proteinExistence type="predicted"/>